<dbReference type="PROSITE" id="PS50835">
    <property type="entry name" value="IG_LIKE"/>
    <property type="match status" value="7"/>
</dbReference>
<evidence type="ECO:0000256" key="6">
    <source>
        <dbReference type="SAM" id="MobiDB-lite"/>
    </source>
</evidence>
<feature type="compositionally biased region" description="Basic and acidic residues" evidence="6">
    <location>
        <begin position="85"/>
        <end position="111"/>
    </location>
</feature>
<feature type="compositionally biased region" description="Polar residues" evidence="6">
    <location>
        <begin position="1825"/>
        <end position="1848"/>
    </location>
</feature>
<dbReference type="CDD" id="cd00096">
    <property type="entry name" value="Ig"/>
    <property type="match status" value="1"/>
</dbReference>
<feature type="coiled-coil region" evidence="5">
    <location>
        <begin position="217"/>
        <end position="244"/>
    </location>
</feature>
<evidence type="ECO:0000313" key="8">
    <source>
        <dbReference type="EMBL" id="GAA54346.1"/>
    </source>
</evidence>
<feature type="domain" description="Ig-like" evidence="7">
    <location>
        <begin position="1300"/>
        <end position="1418"/>
    </location>
</feature>
<dbReference type="GO" id="GO:0031430">
    <property type="term" value="C:M band"/>
    <property type="evidence" value="ECO:0007669"/>
    <property type="project" value="TreeGrafter"/>
</dbReference>
<name>G7YN15_CLOSI</name>
<feature type="domain" description="Ig-like" evidence="7">
    <location>
        <begin position="1886"/>
        <end position="1982"/>
    </location>
</feature>
<dbReference type="GO" id="GO:0045214">
    <property type="term" value="P:sarcomere organization"/>
    <property type="evidence" value="ECO:0007669"/>
    <property type="project" value="TreeGrafter"/>
</dbReference>
<dbReference type="InterPro" id="IPR050964">
    <property type="entry name" value="Striated_Muscle_Regulatory"/>
</dbReference>
<dbReference type="InterPro" id="IPR036179">
    <property type="entry name" value="Ig-like_dom_sf"/>
</dbReference>
<proteinExistence type="inferred from homology"/>
<dbReference type="InterPro" id="IPR007110">
    <property type="entry name" value="Ig-like_dom"/>
</dbReference>
<sequence>MGRPLRPTTGFAENPNNMPTVLVILNNALTNIMEIGILSGLFDWLRQKGSQQALGLLVTLSSPSAVQEILRRAVSVQKTNPTIRRLSEDRPLDARKPGHSSSREEVRKRLPDGASSADPKLKVKPIVVITPCAPESTPRKTTATPDSSVYSTTADPSNSKSSDALEAASRTWKERPKRGAFLSVLNFHFKLWDILEDLQKRSREVDTYDLSSIANSINGIESGLEKVEARLVSLNHELERLKVILIPTDAAYLGQLENVFNEACKTASERVQDMRIQKLVLRKHSKLLECENNVQESVGWIEELSDNVGLLYRENCVGKNQLEASELLDKCGHIYKQAKTTYAYSSQLLETYSKLCEADGRKVPRIVGSCRNRLVRVWPRLQHRLREFRERTEAAESVYTHSDLLLNRVQEYLLNATRNPVAFDRVCDSMTEDVQVVTDDQHRKQIDSLLQEFQQTKTLALALLERLSRGLLADDSEFTGPVIDEISRLMRLRLYTLWLKLREYEVVVLGYNTADSTTASELGMDTIRPLARSRSVTSTIRPRDSPFGGFEDFVNNAFYSPVQVEPGRRKYDTEKPERDIPRQSERRPGTGSGARPNKSVTPPMTQPTNKPKADYRSRSPDLHLLDEQKSSNEARASKEIKTESAFSITDEVVQHLKTVLKQMEARLKEMKPENEAAFDEIRRQQLRNDADRELVRLENQINDALNTTQRPHSTTLKDMAGQILEQGRRAHRKWLTEWESWVPTAINPRDMQRIRLRELETDIGECQNRLYDLINAVCLTTAQNAEAIKSKEHSNLSSSLNSEVITDEDVKRISMVCEETQGMKETIPAQEEFISNLLSDCRQAQHLRAHMEKAETLWRRYKKCLGSFDSFVKCLERGYLLLVRSRKFATQRDSCLKDLKNKHHEIPNLQVDGRMLENDISHWLASGLFQSAAAQVTQSTKARPSIQWLISQLSRNLDQLRDAMDELDMLAANIRSGSSQDNVDLNAILPNTLSSVKSELHTSDNLDNRADTLRTPSLTRLLPSAEFSGNRTPVPAESLEIPPPLPPRLSKLPMHGDTLKAASAQSLSLSTNETKRSGMTDIYPQWRITQPLSDISCKADDDAVLRCEFAGPKDKRSFSVSWTFRPFVYTPDGVKVGQKSRIPKDPGNIVEEVGTDYAQLLFKAVDPSRSGYYTMRIKNVSTGNAMKSSGKVTVRPYFTTEMHDATVPIVDPKTGRLGTVKFSVTFRGFTCAPRVQWNHDGDRLNTKLWQIDNQKDSSTIVSNAAKISDQGLYECRLCDPQSGQELVSAGQLKVDKVREPCAHSPLSIGEAKLGEPLAIRCPLPEGIDINLCEIDWLHNDQTIYTFQPRLLASSRSSSFSRSGSRDNTFQCNETTWRTYVADGCCVLTTGSVHQTDSGNYTCRIHTTDDIYESSGHFTVYEILEFVEPLQPVNVQHGHPLLLHCRLNRSVECKPPSSSDDQLNNSNAALTVEWYLNDTYLNPYKCIRLGTVIQAAKDTLSLAVSKATGDHGGVYRCKVYSNDTQVETQCAVNIQALVPPKITKYERKPDGAVLAGQSVTITVQFEADALPTCTWTHEGLPLDNKKMQFEESLSQNACVLIMRNLQQEHSGWYKLVLANDAGWVDLNLHISVEEPTETDSIHPHIPGSDSMIAHDVISETSRPDLAHEDYPGVSDVFIIAPSNVSVMAGETVKLLCMISLLDSCYSVNWARGDTVLVAGRETLMYNGYPREGIFSLEIKNLKPQQSGLYTITAVRRNTEQTSPRFLAVAQTTFWLNITHKDSQYGLTIHDMDITDAGLWEFVCHNPYNFLVLSRTIDVSTTKLEPVKVQQTMDSSSSRTQDTTGTTSKSIVAGSPIMKQLPSERESEHRRRSSSTHVTNGIGETRPPDFKAIFTDFTCRAGETVRLMCRIDGCPTPMVTWSFDGKPIDTFGKRFREEKRGDEYTLVIEGVKQKESGRYLVTAENIVGVATCSGNLFVRSMSINRLTRPRSEESILPLCSQCHTPMKTPETTSPYSAMLDEDSVFFAKPSVYATVPRHYARPVPRDTIFKTDVYHSSCSRPRSLSAKTTKATETIIQREIPIKLTESKEKLPEKREVLVSEKGRLKVVPVKQNRTRNTIADEKKQETQFSTVESSECE</sequence>
<dbReference type="Proteomes" id="UP000008909">
    <property type="component" value="Unassembled WGS sequence"/>
</dbReference>
<keyword evidence="1" id="KW-0677">Repeat</keyword>
<evidence type="ECO:0000256" key="1">
    <source>
        <dbReference type="ARBA" id="ARBA00022737"/>
    </source>
</evidence>
<evidence type="ECO:0000313" key="9">
    <source>
        <dbReference type="Proteomes" id="UP000008909"/>
    </source>
</evidence>
<feature type="domain" description="Ig-like" evidence="7">
    <location>
        <begin position="1196"/>
        <end position="1288"/>
    </location>
</feature>
<dbReference type="InterPro" id="IPR003598">
    <property type="entry name" value="Ig_sub2"/>
</dbReference>
<feature type="region of interest" description="Disordered" evidence="6">
    <location>
        <begin position="565"/>
        <end position="617"/>
    </location>
</feature>
<evidence type="ECO:0000256" key="4">
    <source>
        <dbReference type="ARBA" id="ARBA00038352"/>
    </source>
</evidence>
<dbReference type="PANTHER" id="PTHR13817:SF49">
    <property type="entry name" value="MYOSIN-BINDING PROTEIN H"/>
    <property type="match status" value="1"/>
</dbReference>
<reference evidence="8" key="1">
    <citation type="journal article" date="2011" name="Genome Biol.">
        <title>The draft genome of the carcinogenic human liver fluke Clonorchis sinensis.</title>
        <authorList>
            <person name="Wang X."/>
            <person name="Chen W."/>
            <person name="Huang Y."/>
            <person name="Sun J."/>
            <person name="Men J."/>
            <person name="Liu H."/>
            <person name="Luo F."/>
            <person name="Guo L."/>
            <person name="Lv X."/>
            <person name="Deng C."/>
            <person name="Zhou C."/>
            <person name="Fan Y."/>
            <person name="Li X."/>
            <person name="Huang L."/>
            <person name="Hu Y."/>
            <person name="Liang C."/>
            <person name="Hu X."/>
            <person name="Xu J."/>
            <person name="Yu X."/>
        </authorList>
    </citation>
    <scope>NUCLEOTIDE SEQUENCE [LARGE SCALE GENOMIC DNA]</scope>
    <source>
        <strain evidence="8">Henan</strain>
    </source>
</reference>
<dbReference type="Pfam" id="PF13927">
    <property type="entry name" value="Ig_3"/>
    <property type="match status" value="1"/>
</dbReference>
<evidence type="ECO:0000259" key="7">
    <source>
        <dbReference type="PROSITE" id="PS50835"/>
    </source>
</evidence>
<feature type="domain" description="Ig-like" evidence="7">
    <location>
        <begin position="1670"/>
        <end position="1766"/>
    </location>
</feature>
<feature type="region of interest" description="Disordered" evidence="6">
    <location>
        <begin position="2113"/>
        <end position="2136"/>
    </location>
</feature>
<feature type="region of interest" description="Disordered" evidence="6">
    <location>
        <begin position="132"/>
        <end position="163"/>
    </location>
</feature>
<dbReference type="InterPro" id="IPR013098">
    <property type="entry name" value="Ig_I-set"/>
</dbReference>
<keyword evidence="9" id="KW-1185">Reference proteome</keyword>
<feature type="compositionally biased region" description="Basic and acidic residues" evidence="6">
    <location>
        <begin position="566"/>
        <end position="588"/>
    </location>
</feature>
<reference key="2">
    <citation type="submission" date="2011-10" db="EMBL/GenBank/DDBJ databases">
        <title>The genome and transcriptome sequence of Clonorchis sinensis provide insights into the carcinogenic liver fluke.</title>
        <authorList>
            <person name="Wang X."/>
            <person name="Huang Y."/>
            <person name="Chen W."/>
            <person name="Liu H."/>
            <person name="Guo L."/>
            <person name="Chen Y."/>
            <person name="Luo F."/>
            <person name="Zhou W."/>
            <person name="Sun J."/>
            <person name="Mao Q."/>
            <person name="Liang P."/>
            <person name="Zhou C."/>
            <person name="Tian Y."/>
            <person name="Men J."/>
            <person name="Lv X."/>
            <person name="Huang L."/>
            <person name="Zhou J."/>
            <person name="Hu Y."/>
            <person name="Li R."/>
            <person name="Zhang F."/>
            <person name="Lei H."/>
            <person name="Li X."/>
            <person name="Hu X."/>
            <person name="Liang C."/>
            <person name="Xu J."/>
            <person name="Wu Z."/>
            <person name="Yu X."/>
        </authorList>
    </citation>
    <scope>NUCLEOTIDE SEQUENCE</scope>
    <source>
        <strain>Henan</strain>
    </source>
</reference>
<organism evidence="8 9">
    <name type="scientific">Clonorchis sinensis</name>
    <name type="common">Chinese liver fluke</name>
    <dbReference type="NCBI Taxonomy" id="79923"/>
    <lineage>
        <taxon>Eukaryota</taxon>
        <taxon>Metazoa</taxon>
        <taxon>Spiralia</taxon>
        <taxon>Lophotrochozoa</taxon>
        <taxon>Platyhelminthes</taxon>
        <taxon>Trematoda</taxon>
        <taxon>Digenea</taxon>
        <taxon>Opisthorchiida</taxon>
        <taxon>Opisthorchiata</taxon>
        <taxon>Opisthorchiidae</taxon>
        <taxon>Clonorchis</taxon>
    </lineage>
</organism>
<dbReference type="Gene3D" id="2.60.40.10">
    <property type="entry name" value="Immunoglobulins"/>
    <property type="match status" value="7"/>
</dbReference>
<evidence type="ECO:0000256" key="3">
    <source>
        <dbReference type="ARBA" id="ARBA00023319"/>
    </source>
</evidence>
<feature type="domain" description="Ig-like" evidence="7">
    <location>
        <begin position="1539"/>
        <end position="1630"/>
    </location>
</feature>
<gene>
    <name evidence="8" type="ORF">CLF_102319</name>
</gene>
<feature type="compositionally biased region" description="Polar residues" evidence="6">
    <location>
        <begin position="598"/>
        <end position="609"/>
    </location>
</feature>
<comment type="similarity">
    <text evidence="4">Belongs to the immunoglobulin superfamily. MyBP family.</text>
</comment>
<keyword evidence="3" id="KW-0393">Immunoglobulin domain</keyword>
<dbReference type="PANTHER" id="PTHR13817">
    <property type="entry name" value="TITIN"/>
    <property type="match status" value="1"/>
</dbReference>
<dbReference type="Pfam" id="PF07679">
    <property type="entry name" value="I-set"/>
    <property type="match status" value="2"/>
</dbReference>
<feature type="compositionally biased region" description="Polar residues" evidence="6">
    <location>
        <begin position="2125"/>
        <end position="2136"/>
    </location>
</feature>
<feature type="domain" description="Ig-like" evidence="7">
    <location>
        <begin position="1084"/>
        <end position="1193"/>
    </location>
</feature>
<dbReference type="SMART" id="SM00408">
    <property type="entry name" value="IGc2"/>
    <property type="match status" value="3"/>
</dbReference>
<evidence type="ECO:0000256" key="5">
    <source>
        <dbReference type="SAM" id="Coils"/>
    </source>
</evidence>
<dbReference type="EMBL" id="DF143885">
    <property type="protein sequence ID" value="GAA54346.1"/>
    <property type="molecule type" value="Genomic_DNA"/>
</dbReference>
<dbReference type="SMART" id="SM00409">
    <property type="entry name" value="IG"/>
    <property type="match status" value="7"/>
</dbReference>
<keyword evidence="5" id="KW-0175">Coiled coil</keyword>
<dbReference type="InterPro" id="IPR013783">
    <property type="entry name" value="Ig-like_fold"/>
</dbReference>
<protein>
    <submittedName>
        <fullName evidence="8">Muscle M-line assembly protein unc-89</fullName>
    </submittedName>
</protein>
<dbReference type="SUPFAM" id="SSF48726">
    <property type="entry name" value="Immunoglobulin"/>
    <property type="match status" value="7"/>
</dbReference>
<feature type="domain" description="Ig-like" evidence="7">
    <location>
        <begin position="1420"/>
        <end position="1532"/>
    </location>
</feature>
<feature type="compositionally biased region" description="Polar residues" evidence="6">
    <location>
        <begin position="139"/>
        <end position="162"/>
    </location>
</feature>
<feature type="region of interest" description="Disordered" evidence="6">
    <location>
        <begin position="81"/>
        <end position="118"/>
    </location>
</feature>
<dbReference type="FunFam" id="2.60.40.10:FF:000032">
    <property type="entry name" value="palladin isoform X1"/>
    <property type="match status" value="1"/>
</dbReference>
<accession>G7YN15</accession>
<feature type="region of interest" description="Disordered" evidence="6">
    <location>
        <begin position="1825"/>
        <end position="1882"/>
    </location>
</feature>
<keyword evidence="2" id="KW-1015">Disulfide bond</keyword>
<dbReference type="InterPro" id="IPR003599">
    <property type="entry name" value="Ig_sub"/>
</dbReference>
<evidence type="ECO:0000256" key="2">
    <source>
        <dbReference type="ARBA" id="ARBA00023157"/>
    </source>
</evidence>